<dbReference type="AlphaFoldDB" id="A0A9W6WG18"/>
<evidence type="ECO:0000256" key="4">
    <source>
        <dbReference type="ARBA" id="ARBA00023136"/>
    </source>
</evidence>
<dbReference type="GO" id="GO:0006506">
    <property type="term" value="P:GPI anchor biosynthetic process"/>
    <property type="evidence" value="ECO:0007669"/>
    <property type="project" value="InterPro"/>
</dbReference>
<organism evidence="7 8">
    <name type="scientific">Candida boidinii</name>
    <name type="common">Yeast</name>
    <dbReference type="NCBI Taxonomy" id="5477"/>
    <lineage>
        <taxon>Eukaryota</taxon>
        <taxon>Fungi</taxon>
        <taxon>Dikarya</taxon>
        <taxon>Ascomycota</taxon>
        <taxon>Saccharomycotina</taxon>
        <taxon>Pichiomycetes</taxon>
        <taxon>Pichiales</taxon>
        <taxon>Pichiaceae</taxon>
        <taxon>Ogataea</taxon>
        <taxon>Ogataea/Candida clade</taxon>
    </lineage>
</organism>
<name>A0A9W6WG18_CANBO</name>
<evidence type="ECO:0000256" key="2">
    <source>
        <dbReference type="ARBA" id="ARBA00022692"/>
    </source>
</evidence>
<keyword evidence="4 5" id="KW-0472">Membrane</keyword>
<evidence type="ECO:0000313" key="8">
    <source>
        <dbReference type="Proteomes" id="UP001165120"/>
    </source>
</evidence>
<gene>
    <name evidence="7" type="ORF">Cboi02_000118500</name>
</gene>
<feature type="transmembrane region" description="Helical" evidence="5">
    <location>
        <begin position="502"/>
        <end position="526"/>
    </location>
</feature>
<protein>
    <submittedName>
        <fullName evidence="7">Unnamed protein product</fullName>
    </submittedName>
</protein>
<feature type="transmembrane region" description="Helical" evidence="5">
    <location>
        <begin position="403"/>
        <end position="422"/>
    </location>
</feature>
<comment type="subcellular location">
    <subcellularLocation>
        <location evidence="1">Membrane</location>
        <topology evidence="1">Multi-pass membrane protein</topology>
    </subcellularLocation>
</comment>
<dbReference type="InterPro" id="IPR033308">
    <property type="entry name" value="PGAP5/Cdc1/Ted1"/>
</dbReference>
<dbReference type="PANTHER" id="PTHR13315:SF4">
    <property type="entry name" value="METALLOPHOSPHOESTERASE, ISOFORM E"/>
    <property type="match status" value="1"/>
</dbReference>
<dbReference type="GO" id="GO:0016787">
    <property type="term" value="F:hydrolase activity"/>
    <property type="evidence" value="ECO:0007669"/>
    <property type="project" value="InterPro"/>
</dbReference>
<feature type="domain" description="Calcineurin-like phosphoesterase" evidence="6">
    <location>
        <begin position="96"/>
        <end position="327"/>
    </location>
</feature>
<dbReference type="Pfam" id="PF00149">
    <property type="entry name" value="Metallophos"/>
    <property type="match status" value="1"/>
</dbReference>
<dbReference type="OrthoDB" id="5977743at2759"/>
<dbReference type="InterPro" id="IPR029052">
    <property type="entry name" value="Metallo-depent_PP-like"/>
</dbReference>
<reference evidence="7" key="1">
    <citation type="submission" date="2023-04" db="EMBL/GenBank/DDBJ databases">
        <title>Candida boidinii NBRC 10035.</title>
        <authorList>
            <person name="Ichikawa N."/>
            <person name="Sato H."/>
            <person name="Tonouchi N."/>
        </authorList>
    </citation>
    <scope>NUCLEOTIDE SEQUENCE</scope>
    <source>
        <strain evidence="7">NBRC 10035</strain>
    </source>
</reference>
<dbReference type="GO" id="GO:0016020">
    <property type="term" value="C:membrane"/>
    <property type="evidence" value="ECO:0007669"/>
    <property type="project" value="UniProtKB-SubCell"/>
</dbReference>
<feature type="transmembrane region" description="Helical" evidence="5">
    <location>
        <begin position="6"/>
        <end position="22"/>
    </location>
</feature>
<accession>A0A9W6WG18</accession>
<comment type="caution">
    <text evidence="7">The sequence shown here is derived from an EMBL/GenBank/DDBJ whole genome shotgun (WGS) entry which is preliminary data.</text>
</comment>
<proteinExistence type="predicted"/>
<dbReference type="Gene3D" id="3.60.21.10">
    <property type="match status" value="1"/>
</dbReference>
<dbReference type="EMBL" id="BSXN01000260">
    <property type="protein sequence ID" value="GME67827.1"/>
    <property type="molecule type" value="Genomic_DNA"/>
</dbReference>
<evidence type="ECO:0000313" key="7">
    <source>
        <dbReference type="EMBL" id="GME67827.1"/>
    </source>
</evidence>
<keyword evidence="3 5" id="KW-1133">Transmembrane helix</keyword>
<evidence type="ECO:0000259" key="6">
    <source>
        <dbReference type="Pfam" id="PF00149"/>
    </source>
</evidence>
<sequence>MFLQLLKLLLFTPINFIHLLNLKFKTLTNCNIKFSILIPWILIWIFAFNFFLKIIPNYYSSNCSWNNHYKNIDAPTLDANIQNFNKFNDDYQPYHILLVADPQLIDSHTYPGRNQVIMKLSEHVVDSYIKRNFKSLSKTLNPDSIIVLGDLLDNGRSSDDGYFLTQLERFNNIFQKYSKNTTELIYNVPGNHDIGFGNDVKLNSRTRFTKLFSAEPNSLIERNNNELVFLDTISLNSENENINLKSKLFLEQLSNKPKTKPRILLHHVPLFRDTTLNKCGDLRENQLKLFPVQKGYQYQTLIEPDISEAVLNGVKPDLIFSGDDHDYCEVFHRFGENQIAPEISVKSISMAMGIKRPAVQLLTLFNKKTDSIKIHDWSGETIINEASYNYNICYLPIPYHDSFAYGSLAILNLFFLFVYSILRVNSSGNISISPSDSPISTTTSSPVSLPASYTKIGNTLEIDMDDLSGDSGTPLNTVNDNSHTDELPIESNSISILQRMNIVSFLIIGFTEFFIVLFIYCLSIYFT</sequence>
<dbReference type="Proteomes" id="UP001165120">
    <property type="component" value="Unassembled WGS sequence"/>
</dbReference>
<evidence type="ECO:0000256" key="1">
    <source>
        <dbReference type="ARBA" id="ARBA00004141"/>
    </source>
</evidence>
<dbReference type="InterPro" id="IPR004843">
    <property type="entry name" value="Calcineurin-like_PHP"/>
</dbReference>
<evidence type="ECO:0000256" key="3">
    <source>
        <dbReference type="ARBA" id="ARBA00022989"/>
    </source>
</evidence>
<feature type="transmembrane region" description="Helical" evidence="5">
    <location>
        <begin position="34"/>
        <end position="52"/>
    </location>
</feature>
<keyword evidence="2 5" id="KW-0812">Transmembrane</keyword>
<evidence type="ECO:0000256" key="5">
    <source>
        <dbReference type="SAM" id="Phobius"/>
    </source>
</evidence>
<dbReference type="GO" id="GO:0005783">
    <property type="term" value="C:endoplasmic reticulum"/>
    <property type="evidence" value="ECO:0007669"/>
    <property type="project" value="TreeGrafter"/>
</dbReference>
<keyword evidence="8" id="KW-1185">Reference proteome</keyword>
<dbReference type="PANTHER" id="PTHR13315">
    <property type="entry name" value="METALLO PHOSPHOESTERASE RELATED"/>
    <property type="match status" value="1"/>
</dbReference>
<dbReference type="SUPFAM" id="SSF56300">
    <property type="entry name" value="Metallo-dependent phosphatases"/>
    <property type="match status" value="1"/>
</dbReference>